<evidence type="ECO:0000256" key="6">
    <source>
        <dbReference type="ARBA" id="ARBA00022840"/>
    </source>
</evidence>
<evidence type="ECO:0000256" key="9">
    <source>
        <dbReference type="ARBA" id="ARBA00023146"/>
    </source>
</evidence>
<keyword evidence="8" id="KW-0648">Protein biosynthesis</keyword>
<dbReference type="InterPro" id="IPR012947">
    <property type="entry name" value="tRNA_SAD"/>
</dbReference>
<dbReference type="OrthoDB" id="5858219at2759"/>
<dbReference type="AlphaFoldDB" id="A0A3P7N0D0"/>
<dbReference type="InterPro" id="IPR018165">
    <property type="entry name" value="Ala-tRNA-synth_IIc_core"/>
</dbReference>
<sequence length="323" mass="35658">MLTQKIDVDRRMALMRAHTATHLLNWALRRVGAGRGQRGSSIEEDSFRFDYAIDDCAGEDDIVENVEALVQCMISEHKPVVSDMLPKEKAAELPMLQSEFREGKEYPAIVRVARIGNNTAEAVAVECCAGTHVLNTSSIVDFTILSDRSLAKGVRRIFALTGEKAKRAHRYGSDIVARLESLSENENPEDIAWIEGIDWAQMPDHDHGVARKLIKVIKKKRKAKIASDLKASLMSLKSDDGNVNVKEELQTDEAHTREDTSSAAACSANTENCLICKKESQESGEAVKKETADAEEPSFFDLVNSFSADCDAFAEAVDDLENI</sequence>
<feature type="non-terminal residue" evidence="11">
    <location>
        <position position="323"/>
    </location>
</feature>
<evidence type="ECO:0000259" key="10">
    <source>
        <dbReference type="PROSITE" id="PS50860"/>
    </source>
</evidence>
<keyword evidence="12" id="KW-1185">Reference proteome</keyword>
<protein>
    <recommendedName>
        <fullName evidence="2">alanine--tRNA ligase</fullName>
        <ecNumber evidence="2">6.1.1.7</ecNumber>
    </recommendedName>
</protein>
<keyword evidence="6" id="KW-0067">ATP-binding</keyword>
<dbReference type="PROSITE" id="PS50860">
    <property type="entry name" value="AA_TRNA_LIGASE_II_ALA"/>
    <property type="match status" value="1"/>
</dbReference>
<reference evidence="11 12" key="1">
    <citation type="submission" date="2018-11" db="EMBL/GenBank/DDBJ databases">
        <authorList>
            <consortium name="Pathogen Informatics"/>
        </authorList>
    </citation>
    <scope>NUCLEOTIDE SEQUENCE [LARGE SCALE GENOMIC DNA]</scope>
</reference>
<dbReference type="EMBL" id="UYRV01116143">
    <property type="protein sequence ID" value="VDN29903.1"/>
    <property type="molecule type" value="Genomic_DNA"/>
</dbReference>
<dbReference type="Gene3D" id="3.30.980.10">
    <property type="entry name" value="Threonyl-trna Synthetase, Chain A, domain 2"/>
    <property type="match status" value="1"/>
</dbReference>
<evidence type="ECO:0000313" key="12">
    <source>
        <dbReference type="Proteomes" id="UP000271889"/>
    </source>
</evidence>
<evidence type="ECO:0000256" key="3">
    <source>
        <dbReference type="ARBA" id="ARBA00022555"/>
    </source>
</evidence>
<dbReference type="PANTHER" id="PTHR11777">
    <property type="entry name" value="ALANYL-TRNA SYNTHETASE"/>
    <property type="match status" value="1"/>
</dbReference>
<keyword evidence="4" id="KW-0436">Ligase</keyword>
<accession>A0A3P7N0D0</accession>
<dbReference type="SUPFAM" id="SSF55186">
    <property type="entry name" value="ThrRS/AlaRS common domain"/>
    <property type="match status" value="1"/>
</dbReference>
<proteinExistence type="inferred from homology"/>
<name>A0A3P7N0D0_CYLGO</name>
<evidence type="ECO:0000256" key="5">
    <source>
        <dbReference type="ARBA" id="ARBA00022741"/>
    </source>
</evidence>
<keyword evidence="9" id="KW-0030">Aminoacyl-tRNA synthetase</keyword>
<dbReference type="GO" id="GO:0005739">
    <property type="term" value="C:mitochondrion"/>
    <property type="evidence" value="ECO:0007669"/>
    <property type="project" value="TreeGrafter"/>
</dbReference>
<keyword evidence="5" id="KW-0547">Nucleotide-binding</keyword>
<feature type="domain" description="Alanyl-transfer RNA synthetases family profile" evidence="10">
    <location>
        <begin position="1"/>
        <end position="171"/>
    </location>
</feature>
<evidence type="ECO:0000256" key="4">
    <source>
        <dbReference type="ARBA" id="ARBA00022598"/>
    </source>
</evidence>
<evidence type="ECO:0000313" key="11">
    <source>
        <dbReference type="EMBL" id="VDN29903.1"/>
    </source>
</evidence>
<gene>
    <name evidence="11" type="ORF">CGOC_LOCUS11397</name>
</gene>
<dbReference type="FunFam" id="3.30.980.10:FF:000004">
    <property type="entry name" value="Alanine--tRNA ligase, cytoplasmic"/>
    <property type="match status" value="1"/>
</dbReference>
<evidence type="ECO:0000256" key="1">
    <source>
        <dbReference type="ARBA" id="ARBA00008226"/>
    </source>
</evidence>
<dbReference type="SMART" id="SM00863">
    <property type="entry name" value="tRNA_SAD"/>
    <property type="match status" value="1"/>
</dbReference>
<dbReference type="GO" id="GO:0006419">
    <property type="term" value="P:alanyl-tRNA aminoacylation"/>
    <property type="evidence" value="ECO:0007669"/>
    <property type="project" value="InterPro"/>
</dbReference>
<dbReference type="GO" id="GO:0000049">
    <property type="term" value="F:tRNA binding"/>
    <property type="evidence" value="ECO:0007669"/>
    <property type="project" value="UniProtKB-KW"/>
</dbReference>
<evidence type="ECO:0000256" key="8">
    <source>
        <dbReference type="ARBA" id="ARBA00022917"/>
    </source>
</evidence>
<dbReference type="GO" id="GO:0005524">
    <property type="term" value="F:ATP binding"/>
    <property type="evidence" value="ECO:0007669"/>
    <property type="project" value="UniProtKB-KW"/>
</dbReference>
<comment type="similarity">
    <text evidence="1">Belongs to the class-II aminoacyl-tRNA synthetase family.</text>
</comment>
<dbReference type="EC" id="6.1.1.7" evidence="2"/>
<evidence type="ECO:0000256" key="7">
    <source>
        <dbReference type="ARBA" id="ARBA00022884"/>
    </source>
</evidence>
<dbReference type="Proteomes" id="UP000271889">
    <property type="component" value="Unassembled WGS sequence"/>
</dbReference>
<evidence type="ECO:0000256" key="2">
    <source>
        <dbReference type="ARBA" id="ARBA00013168"/>
    </source>
</evidence>
<organism evidence="11 12">
    <name type="scientific">Cylicostephanus goldi</name>
    <name type="common">Nematode worm</name>
    <dbReference type="NCBI Taxonomy" id="71465"/>
    <lineage>
        <taxon>Eukaryota</taxon>
        <taxon>Metazoa</taxon>
        <taxon>Ecdysozoa</taxon>
        <taxon>Nematoda</taxon>
        <taxon>Chromadorea</taxon>
        <taxon>Rhabditida</taxon>
        <taxon>Rhabditina</taxon>
        <taxon>Rhabditomorpha</taxon>
        <taxon>Strongyloidea</taxon>
        <taxon>Strongylidae</taxon>
        <taxon>Cylicostephanus</taxon>
    </lineage>
</organism>
<dbReference type="GO" id="GO:0002161">
    <property type="term" value="F:aminoacyl-tRNA deacylase activity"/>
    <property type="evidence" value="ECO:0007669"/>
    <property type="project" value="TreeGrafter"/>
</dbReference>
<dbReference type="GO" id="GO:0004813">
    <property type="term" value="F:alanine-tRNA ligase activity"/>
    <property type="evidence" value="ECO:0007669"/>
    <property type="project" value="UniProtKB-EC"/>
</dbReference>
<dbReference type="InterPro" id="IPR050058">
    <property type="entry name" value="Ala-tRNA_ligase"/>
</dbReference>
<keyword evidence="7" id="KW-0694">RNA-binding</keyword>
<dbReference type="Pfam" id="PF07973">
    <property type="entry name" value="tRNA_SAD"/>
    <property type="match status" value="1"/>
</dbReference>
<keyword evidence="3" id="KW-0820">tRNA-binding</keyword>
<dbReference type="InterPro" id="IPR018163">
    <property type="entry name" value="Thr/Ala-tRNA-synth_IIc_edit"/>
</dbReference>
<dbReference type="PANTHER" id="PTHR11777:SF9">
    <property type="entry name" value="ALANINE--TRNA LIGASE, CYTOPLASMIC"/>
    <property type="match status" value="1"/>
</dbReference>